<reference evidence="5" key="1">
    <citation type="submission" date="2017-09" db="EMBL/GenBank/DDBJ databases">
        <title>Depth-based differentiation of microbial function through sediment-hosted aquifers and enrichment of novel symbionts in the deep terrestrial subsurface.</title>
        <authorList>
            <person name="Probst A.J."/>
            <person name="Ladd B."/>
            <person name="Jarett J.K."/>
            <person name="Geller-Mcgrath D.E."/>
            <person name="Sieber C.M.K."/>
            <person name="Emerson J.B."/>
            <person name="Anantharaman K."/>
            <person name="Thomas B.C."/>
            <person name="Malmstrom R."/>
            <person name="Stieglmeier M."/>
            <person name="Klingl A."/>
            <person name="Woyke T."/>
            <person name="Ryan C.M."/>
            <person name="Banfield J.F."/>
        </authorList>
    </citation>
    <scope>NUCLEOTIDE SEQUENCE [LARGE SCALE GENOMIC DNA]</scope>
</reference>
<evidence type="ECO:0000259" key="3">
    <source>
        <dbReference type="PROSITE" id="PS51278"/>
    </source>
</evidence>
<organism evidence="4 5">
    <name type="scientific">Candidatus Niyogibacteria bacterium CG10_big_fil_rev_8_21_14_0_10_42_19</name>
    <dbReference type="NCBI Taxonomy" id="1974725"/>
    <lineage>
        <taxon>Bacteria</taxon>
        <taxon>Candidatus Niyogiibacteriota</taxon>
    </lineage>
</organism>
<gene>
    <name evidence="4" type="ORF">COU46_01190</name>
</gene>
<evidence type="ECO:0000256" key="1">
    <source>
        <dbReference type="ARBA" id="ARBA00022679"/>
    </source>
</evidence>
<dbReference type="CDD" id="cd06223">
    <property type="entry name" value="PRTases_typeI"/>
    <property type="match status" value="1"/>
</dbReference>
<keyword evidence="1" id="KW-0808">Transferase</keyword>
<evidence type="ECO:0000313" key="4">
    <source>
        <dbReference type="EMBL" id="PIR70471.1"/>
    </source>
</evidence>
<feature type="domain" description="Glutamine amidotransferase type-2" evidence="3">
    <location>
        <begin position="2"/>
        <end position="222"/>
    </location>
</feature>
<dbReference type="Proteomes" id="UP000229383">
    <property type="component" value="Unassembled WGS sequence"/>
</dbReference>
<sequence>MCGVVGIVGDNEVISDLHAAAYKHQHRAHRCAGMVSYDSSRSLYHTEKGIGRFTEIFTKEKLGRLKGKIAIAHLRWATKGDLKLENAHPLSGVFNGKPVFVVHNGEISFRKNLSEQFKNYQPDVTADTKFILALIESYWGGDFTSALFNAFNIIKGTYSLIFLYDNSLYVVRDVTGNRPLFVGRREGAVCVVSESSAFNILNIPLENTREVEAGEMLIIRGDDLSIESMTIIGPPDIPKQVKLCFIELMYSMYPTTVVYGRTVMNVRAKLGYTLAKKNSFDADVVVGVPDSGLDAARGFAEGAGIPIKMGLLRYHQSGRIFYYAVEEREDKYVFKYDPVREVLRDKRIVIIDDTMFASSTIRNVGNICIASGARELNIGIPSPMIVLPCYY</sequence>
<dbReference type="PANTHER" id="PTHR11907">
    <property type="entry name" value="AMIDOPHOSPHORIBOSYLTRANSFERASE"/>
    <property type="match status" value="1"/>
</dbReference>
<dbReference type="EMBL" id="PFCN01000016">
    <property type="protein sequence ID" value="PIR70471.1"/>
    <property type="molecule type" value="Genomic_DNA"/>
</dbReference>
<evidence type="ECO:0000256" key="2">
    <source>
        <dbReference type="ARBA" id="ARBA00022962"/>
    </source>
</evidence>
<dbReference type="SUPFAM" id="SSF53271">
    <property type="entry name" value="PRTase-like"/>
    <property type="match status" value="1"/>
</dbReference>
<protein>
    <recommendedName>
        <fullName evidence="3">Glutamine amidotransferase type-2 domain-containing protein</fullName>
    </recommendedName>
</protein>
<dbReference type="Gene3D" id="3.60.20.10">
    <property type="entry name" value="Glutamine Phosphoribosylpyrophosphate, subunit 1, domain 1"/>
    <property type="match status" value="1"/>
</dbReference>
<dbReference type="InterPro" id="IPR029057">
    <property type="entry name" value="PRTase-like"/>
</dbReference>
<proteinExistence type="predicted"/>
<dbReference type="AlphaFoldDB" id="A0A2H0TG08"/>
<dbReference type="Gene3D" id="3.40.50.2020">
    <property type="match status" value="1"/>
</dbReference>
<dbReference type="SUPFAM" id="SSF56235">
    <property type="entry name" value="N-terminal nucleophile aminohydrolases (Ntn hydrolases)"/>
    <property type="match status" value="1"/>
</dbReference>
<keyword evidence="2" id="KW-0315">Glutamine amidotransferase</keyword>
<evidence type="ECO:0000313" key="5">
    <source>
        <dbReference type="Proteomes" id="UP000229383"/>
    </source>
</evidence>
<dbReference type="InterPro" id="IPR029055">
    <property type="entry name" value="Ntn_hydrolases_N"/>
</dbReference>
<feature type="non-terminal residue" evidence="4">
    <location>
        <position position="391"/>
    </location>
</feature>
<name>A0A2H0TG08_9BACT</name>
<dbReference type="InterPro" id="IPR017932">
    <property type="entry name" value="GATase_2_dom"/>
</dbReference>
<accession>A0A2H0TG08</accession>
<dbReference type="PROSITE" id="PS51278">
    <property type="entry name" value="GATASE_TYPE_2"/>
    <property type="match status" value="1"/>
</dbReference>
<comment type="caution">
    <text evidence="4">The sequence shown here is derived from an EMBL/GenBank/DDBJ whole genome shotgun (WGS) entry which is preliminary data.</text>
</comment>
<dbReference type="InterPro" id="IPR000836">
    <property type="entry name" value="PRTase_dom"/>
</dbReference>
<dbReference type="Pfam" id="PF13522">
    <property type="entry name" value="GATase_6"/>
    <property type="match status" value="1"/>
</dbReference>
<dbReference type="GO" id="GO:0016740">
    <property type="term" value="F:transferase activity"/>
    <property type="evidence" value="ECO:0007669"/>
    <property type="project" value="UniProtKB-KW"/>
</dbReference>